<evidence type="ECO:0000256" key="2">
    <source>
        <dbReference type="ARBA" id="ARBA00009105"/>
    </source>
</evidence>
<dbReference type="Pfam" id="PF11051">
    <property type="entry name" value="Mannosyl_trans3"/>
    <property type="match status" value="1"/>
</dbReference>
<keyword evidence="3 10" id="KW-0328">Glycosyltransferase</keyword>
<proteinExistence type="inferred from homology"/>
<dbReference type="GO" id="GO:0006493">
    <property type="term" value="P:protein O-linked glycosylation"/>
    <property type="evidence" value="ECO:0007669"/>
    <property type="project" value="TreeGrafter"/>
</dbReference>
<keyword evidence="6" id="KW-0735">Signal-anchor</keyword>
<keyword evidence="4 10" id="KW-0808">Transferase</keyword>
<evidence type="ECO:0000256" key="3">
    <source>
        <dbReference type="ARBA" id="ARBA00022676"/>
    </source>
</evidence>
<dbReference type="GO" id="GO:0000033">
    <property type="term" value="F:alpha-1,3-mannosyltransferase activity"/>
    <property type="evidence" value="ECO:0007669"/>
    <property type="project" value="TreeGrafter"/>
</dbReference>
<reference evidence="11" key="1">
    <citation type="journal article" date="2018" name="Nat. Microbiol.">
        <title>Leveraging single-cell genomics to expand the fungal tree of life.</title>
        <authorList>
            <person name="Ahrendt S.R."/>
            <person name="Quandt C.A."/>
            <person name="Ciobanu D."/>
            <person name="Clum A."/>
            <person name="Salamov A."/>
            <person name="Andreopoulos B."/>
            <person name="Cheng J.F."/>
            <person name="Woyke T."/>
            <person name="Pelin A."/>
            <person name="Henrissat B."/>
            <person name="Reynolds N.K."/>
            <person name="Benny G.L."/>
            <person name="Smith M.E."/>
            <person name="James T.Y."/>
            <person name="Grigoriev I.V."/>
        </authorList>
    </citation>
    <scope>NUCLEOTIDE SEQUENCE [LARGE SCALE GENOMIC DNA]</scope>
</reference>
<accession>A0A4P9W0G9</accession>
<name>A0A4P9W0G9_9FUNG</name>
<evidence type="ECO:0000256" key="9">
    <source>
        <dbReference type="ARBA" id="ARBA00023180"/>
    </source>
</evidence>
<evidence type="ECO:0000256" key="1">
    <source>
        <dbReference type="ARBA" id="ARBA00004606"/>
    </source>
</evidence>
<evidence type="ECO:0000256" key="8">
    <source>
        <dbReference type="ARBA" id="ARBA00023136"/>
    </source>
</evidence>
<keyword evidence="11" id="KW-1185">Reference proteome</keyword>
<dbReference type="InterPro" id="IPR029044">
    <property type="entry name" value="Nucleotide-diphossugar_trans"/>
</dbReference>
<keyword evidence="9" id="KW-0325">Glycoprotein</keyword>
<evidence type="ECO:0000256" key="7">
    <source>
        <dbReference type="ARBA" id="ARBA00022989"/>
    </source>
</evidence>
<dbReference type="Gene3D" id="3.90.550.10">
    <property type="entry name" value="Spore Coat Polysaccharide Biosynthesis Protein SpsA, Chain A"/>
    <property type="match status" value="1"/>
</dbReference>
<evidence type="ECO:0000256" key="4">
    <source>
        <dbReference type="ARBA" id="ARBA00022679"/>
    </source>
</evidence>
<dbReference type="InterPro" id="IPR022751">
    <property type="entry name" value="Alpha_mannosyltransferase"/>
</dbReference>
<keyword evidence="5" id="KW-0812">Transmembrane</keyword>
<dbReference type="AlphaFoldDB" id="A0A4P9W0G9"/>
<dbReference type="OrthoDB" id="430354at2759"/>
<sequence>MFLASNVRDAQGCAIEARRCLRPEVAASASGVGLTSFVSSGAASRVPDAAQLVLRLLQLLDDHLSAVDSPTAAHRTRMEAAEVSVCGRGERSAGRRGLGRGDAFSPKHDLVYSQPACVFRFPSNSAPLEDIDDLISLLTTAANATARPLAADDFAEMGRRAQVFSDLLSALDGAKPPTAPLDRVAKAILDSLETSLYPWLRSGDRSTSAASLRNSYAGRGIVMTTGNGHYRYAYHCIISLRLVGSTLPIEVHYLGPTDLSKEHIAALSALNVTLVDLSLAFGLPPKDWRSWANKPFAMLASSFREMIFIDADALFFQPPETIFDSQAYRRTGAAFFLDRTSLGGGGTNIYKFSKETIGVPSEYAIRRGRMFGNRSLTLYEQESGVVVYDKVVHFHALLLAAKMNSNPWRDFMYSQVHGGSGALNTVEEYET</sequence>
<dbReference type="SUPFAM" id="SSF53448">
    <property type="entry name" value="Nucleotide-diphospho-sugar transferases"/>
    <property type="match status" value="1"/>
</dbReference>
<dbReference type="GO" id="GO:0016020">
    <property type="term" value="C:membrane"/>
    <property type="evidence" value="ECO:0007669"/>
    <property type="project" value="UniProtKB-SubCell"/>
</dbReference>
<dbReference type="Proteomes" id="UP000269721">
    <property type="component" value="Unassembled WGS sequence"/>
</dbReference>
<keyword evidence="8" id="KW-0472">Membrane</keyword>
<keyword evidence="7" id="KW-1133">Transmembrane helix</keyword>
<evidence type="ECO:0000313" key="11">
    <source>
        <dbReference type="Proteomes" id="UP000269721"/>
    </source>
</evidence>
<comment type="subcellular location">
    <subcellularLocation>
        <location evidence="1">Membrane</location>
        <topology evidence="1">Single-pass type II membrane protein</topology>
    </subcellularLocation>
</comment>
<evidence type="ECO:0000256" key="5">
    <source>
        <dbReference type="ARBA" id="ARBA00022692"/>
    </source>
</evidence>
<evidence type="ECO:0000313" key="10">
    <source>
        <dbReference type="EMBL" id="RKO85619.1"/>
    </source>
</evidence>
<gene>
    <name evidence="10" type="ORF">BDK51DRAFT_47820</name>
</gene>
<dbReference type="EMBL" id="KZ998909">
    <property type="protein sequence ID" value="RKO85619.1"/>
    <property type="molecule type" value="Genomic_DNA"/>
</dbReference>
<protein>
    <submittedName>
        <fullName evidence="10">Mannosyltransferase putative-domain-containing protein</fullName>
    </submittedName>
</protein>
<dbReference type="PANTHER" id="PTHR31392:SF1">
    <property type="entry name" value="ALPHA-1,3-MANNOSYLTRANSFERASE MNN1-RELATED"/>
    <property type="match status" value="1"/>
</dbReference>
<organism evidence="10 11">
    <name type="scientific">Blyttiomyces helicus</name>
    <dbReference type="NCBI Taxonomy" id="388810"/>
    <lineage>
        <taxon>Eukaryota</taxon>
        <taxon>Fungi</taxon>
        <taxon>Fungi incertae sedis</taxon>
        <taxon>Chytridiomycota</taxon>
        <taxon>Chytridiomycota incertae sedis</taxon>
        <taxon>Chytridiomycetes</taxon>
        <taxon>Chytridiomycetes incertae sedis</taxon>
        <taxon>Blyttiomyces</taxon>
    </lineage>
</organism>
<dbReference type="GO" id="GO:0005794">
    <property type="term" value="C:Golgi apparatus"/>
    <property type="evidence" value="ECO:0007669"/>
    <property type="project" value="TreeGrafter"/>
</dbReference>
<dbReference type="PANTHER" id="PTHR31392">
    <property type="entry name" value="ALPHA-1,3-MANNOSYLTRANSFERASE MNN1-RELATED"/>
    <property type="match status" value="1"/>
</dbReference>
<feature type="non-terminal residue" evidence="10">
    <location>
        <position position="431"/>
    </location>
</feature>
<evidence type="ECO:0000256" key="6">
    <source>
        <dbReference type="ARBA" id="ARBA00022968"/>
    </source>
</evidence>
<comment type="similarity">
    <text evidence="2">Belongs to the MNN1/MNT family.</text>
</comment>